<dbReference type="EMBL" id="RRYP01004538">
    <property type="protein sequence ID" value="TNV82788.1"/>
    <property type="molecule type" value="Genomic_DNA"/>
</dbReference>
<name>A0A8J8T661_HALGN</name>
<accession>A0A8J8T661</accession>
<proteinExistence type="predicted"/>
<reference evidence="1" key="1">
    <citation type="submission" date="2019-06" db="EMBL/GenBank/DDBJ databases">
        <authorList>
            <person name="Zheng W."/>
        </authorList>
    </citation>
    <scope>NUCLEOTIDE SEQUENCE</scope>
    <source>
        <strain evidence="1">QDHG01</strain>
    </source>
</reference>
<dbReference type="AlphaFoldDB" id="A0A8J8T661"/>
<comment type="caution">
    <text evidence="1">The sequence shown here is derived from an EMBL/GenBank/DDBJ whole genome shotgun (WGS) entry which is preliminary data.</text>
</comment>
<evidence type="ECO:0000313" key="2">
    <source>
        <dbReference type="Proteomes" id="UP000785679"/>
    </source>
</evidence>
<evidence type="ECO:0000313" key="1">
    <source>
        <dbReference type="EMBL" id="TNV82788.1"/>
    </source>
</evidence>
<organism evidence="1 2">
    <name type="scientific">Halteria grandinella</name>
    <dbReference type="NCBI Taxonomy" id="5974"/>
    <lineage>
        <taxon>Eukaryota</taxon>
        <taxon>Sar</taxon>
        <taxon>Alveolata</taxon>
        <taxon>Ciliophora</taxon>
        <taxon>Intramacronucleata</taxon>
        <taxon>Spirotrichea</taxon>
        <taxon>Stichotrichia</taxon>
        <taxon>Sporadotrichida</taxon>
        <taxon>Halteriidae</taxon>
        <taxon>Halteria</taxon>
    </lineage>
</organism>
<protein>
    <submittedName>
        <fullName evidence="1">Uncharacterized protein</fullName>
    </submittedName>
</protein>
<gene>
    <name evidence="1" type="ORF">FGO68_gene8294</name>
</gene>
<sequence>MEQIHRGVTLSTNEAVNTLIQQSQRSNKRYTKLTPKKDKIFPLHESGVNIENTSIESVSNRFKQKRGSQSDLEHLVLPRNTLGVTKQPGKQLNVQRKASQKSIIGGHQQVQSRDVLMMEDILMPPPQQKLESSEIQIPPHQGFVVIKCSKVFNPEEAIKPSGLYREYIKNQKAGVLGGMKYQESPLQLKGISRNVPIEMKLLRLDQTGLVKQAFQKEVLKSQTTTIISHKKSLTCENGAKRRYLETLQRREVQEKNMSNFEFSKDVAKQNVGKALPINSENLYWKFEKVLKSALGQNQRRNQYNTILQKGRKGNYQGSLIKGNASQTFDQGKKQSMDNLYYSDEMNRQTRTSNVRESIDSNTTLHLSEQSILQVDAHQAVMNERSRNYIIEAKVNSSTNTLQQKQSISIPLQKHQMADFSPFVTFEELQSSVYQDKSPKSVLKDTLRLHN</sequence>
<keyword evidence="2" id="KW-1185">Reference proteome</keyword>
<dbReference type="Proteomes" id="UP000785679">
    <property type="component" value="Unassembled WGS sequence"/>
</dbReference>